<organism evidence="7 8">
    <name type="scientific">Coccomyxa viridis</name>
    <dbReference type="NCBI Taxonomy" id="1274662"/>
    <lineage>
        <taxon>Eukaryota</taxon>
        <taxon>Viridiplantae</taxon>
        <taxon>Chlorophyta</taxon>
        <taxon>core chlorophytes</taxon>
        <taxon>Trebouxiophyceae</taxon>
        <taxon>Trebouxiophyceae incertae sedis</taxon>
        <taxon>Coccomyxaceae</taxon>
        <taxon>Coccomyxa</taxon>
    </lineage>
</organism>
<keyword evidence="5" id="KW-0560">Oxidoreductase</keyword>
<dbReference type="PANTHER" id="PTHR42973">
    <property type="entry name" value="BINDING OXIDOREDUCTASE, PUTATIVE (AFU_ORTHOLOGUE AFUA_1G17690)-RELATED"/>
    <property type="match status" value="1"/>
</dbReference>
<dbReference type="AlphaFoldDB" id="A0AAV1I783"/>
<dbReference type="PANTHER" id="PTHR42973:SF39">
    <property type="entry name" value="FAD-BINDING PCMH-TYPE DOMAIN-CONTAINING PROTEIN"/>
    <property type="match status" value="1"/>
</dbReference>
<dbReference type="Proteomes" id="UP001314263">
    <property type="component" value="Unassembled WGS sequence"/>
</dbReference>
<dbReference type="Pfam" id="PF08031">
    <property type="entry name" value="BBE"/>
    <property type="match status" value="1"/>
</dbReference>
<protein>
    <recommendedName>
        <fullName evidence="6">Berberine/berberine-like domain-containing protein</fullName>
    </recommendedName>
</protein>
<dbReference type="SUPFAM" id="SSF56176">
    <property type="entry name" value="FAD-binding/transporter-associated domain-like"/>
    <property type="match status" value="1"/>
</dbReference>
<dbReference type="EMBL" id="CAUYUE010000007">
    <property type="protein sequence ID" value="CAK0782949.1"/>
    <property type="molecule type" value="Genomic_DNA"/>
</dbReference>
<dbReference type="InterPro" id="IPR050416">
    <property type="entry name" value="FAD-linked_Oxidoreductase"/>
</dbReference>
<dbReference type="InterPro" id="IPR012951">
    <property type="entry name" value="BBE"/>
</dbReference>
<gene>
    <name evidence="7" type="ORF">CVIRNUC_006144</name>
</gene>
<keyword evidence="3" id="KW-0285">Flavoprotein</keyword>
<comment type="cofactor">
    <cofactor evidence="1">
        <name>FAD</name>
        <dbReference type="ChEBI" id="CHEBI:57692"/>
    </cofactor>
</comment>
<name>A0AAV1I783_9CHLO</name>
<evidence type="ECO:0000256" key="5">
    <source>
        <dbReference type="ARBA" id="ARBA00023002"/>
    </source>
</evidence>
<evidence type="ECO:0000256" key="3">
    <source>
        <dbReference type="ARBA" id="ARBA00022630"/>
    </source>
</evidence>
<proteinExistence type="inferred from homology"/>
<dbReference type="InterPro" id="IPR016169">
    <property type="entry name" value="FAD-bd_PCMH_sub2"/>
</dbReference>
<keyword evidence="8" id="KW-1185">Reference proteome</keyword>
<evidence type="ECO:0000313" key="8">
    <source>
        <dbReference type="Proteomes" id="UP001314263"/>
    </source>
</evidence>
<evidence type="ECO:0000256" key="1">
    <source>
        <dbReference type="ARBA" id="ARBA00001974"/>
    </source>
</evidence>
<evidence type="ECO:0000313" key="7">
    <source>
        <dbReference type="EMBL" id="CAK0782949.1"/>
    </source>
</evidence>
<comment type="caution">
    <text evidence="7">The sequence shown here is derived from an EMBL/GenBank/DDBJ whole genome shotgun (WGS) entry which is preliminary data.</text>
</comment>
<evidence type="ECO:0000256" key="2">
    <source>
        <dbReference type="ARBA" id="ARBA00005466"/>
    </source>
</evidence>
<keyword evidence="4" id="KW-0274">FAD</keyword>
<evidence type="ECO:0000256" key="4">
    <source>
        <dbReference type="ARBA" id="ARBA00022827"/>
    </source>
</evidence>
<reference evidence="7 8" key="1">
    <citation type="submission" date="2023-10" db="EMBL/GenBank/DDBJ databases">
        <authorList>
            <person name="Maclean D."/>
            <person name="Macfadyen A."/>
        </authorList>
    </citation>
    <scope>NUCLEOTIDE SEQUENCE [LARGE SCALE GENOMIC DNA]</scope>
</reference>
<accession>A0AAV1I783</accession>
<dbReference type="GO" id="GO:0016491">
    <property type="term" value="F:oxidoreductase activity"/>
    <property type="evidence" value="ECO:0007669"/>
    <property type="project" value="UniProtKB-KW"/>
</dbReference>
<dbReference type="Gene3D" id="3.40.462.20">
    <property type="match status" value="1"/>
</dbReference>
<comment type="similarity">
    <text evidence="2">Belongs to the oxygen-dependent FAD-linked oxidoreductase family.</text>
</comment>
<dbReference type="GO" id="GO:0050660">
    <property type="term" value="F:flavin adenine dinucleotide binding"/>
    <property type="evidence" value="ECO:0007669"/>
    <property type="project" value="InterPro"/>
</dbReference>
<evidence type="ECO:0000259" key="6">
    <source>
        <dbReference type="Pfam" id="PF08031"/>
    </source>
</evidence>
<dbReference type="Gene3D" id="3.30.465.10">
    <property type="match status" value="1"/>
</dbReference>
<dbReference type="InterPro" id="IPR036318">
    <property type="entry name" value="FAD-bd_PCMH-like_sf"/>
</dbReference>
<sequence length="460" mass="48993">MQSKELLTGPNELQVAIFRAKLSDPSALKTHFSYHYSASLITDGLANGTNPAYMGVVTGTVAYALTNKYHRMPSVGTCFEVCVSGFALQGGLGQIFRYHGTAADFIQSMDVVTVGADKKAVRQTISANSEPDLFWGMRGAGGSLGVAIEYSTYAFAVPDNVQSAAYTLAIAIAEEALTWYAGVVPTCPRSVYAAATVIGGGQPASVFLSFYNLGPQTTATEASFQALTTYAAPRALNNSQPGQPYVTQDYLDFTAADSIGECDNTTAATYWNTYFTANGTSTTGTLPLGIIQATVAQAKANPYDTFAIGFAAGPSLPQGKDARYFTPNAWSFRDSYYVFVGDTWDIPANDADHISHMKAASAAIKPYVAGNYINQLMMEDPNDAVNSYEAGIFSRLEGVKAAYDPNNLFRDLHYVHPSAQRPKDIFHGGIPDALPFAAADAMAPAPDLAMSGAEAPQPMQ</sequence>
<feature type="domain" description="Berberine/berberine-like" evidence="6">
    <location>
        <begin position="392"/>
        <end position="410"/>
    </location>
</feature>